<dbReference type="Proteomes" id="UP001500841">
    <property type="component" value="Unassembled WGS sequence"/>
</dbReference>
<proteinExistence type="predicted"/>
<dbReference type="PROSITE" id="PS50263">
    <property type="entry name" value="CN_HYDROLASE"/>
    <property type="match status" value="1"/>
</dbReference>
<dbReference type="Gene3D" id="3.60.110.10">
    <property type="entry name" value="Carbon-nitrogen hydrolase"/>
    <property type="match status" value="1"/>
</dbReference>
<dbReference type="InterPro" id="IPR050345">
    <property type="entry name" value="Aliph_Amidase/BUP"/>
</dbReference>
<evidence type="ECO:0000313" key="4">
    <source>
        <dbReference type="Proteomes" id="UP001500841"/>
    </source>
</evidence>
<dbReference type="SUPFAM" id="SSF56317">
    <property type="entry name" value="Carbon-nitrogen hydrolase"/>
    <property type="match status" value="1"/>
</dbReference>
<dbReference type="Pfam" id="PF00795">
    <property type="entry name" value="CN_hydrolase"/>
    <property type="match status" value="1"/>
</dbReference>
<feature type="domain" description="CN hydrolase" evidence="2">
    <location>
        <begin position="1"/>
        <end position="245"/>
    </location>
</feature>
<keyword evidence="4" id="KW-1185">Reference proteome</keyword>
<dbReference type="PANTHER" id="PTHR43674">
    <property type="entry name" value="NITRILASE C965.09-RELATED"/>
    <property type="match status" value="1"/>
</dbReference>
<dbReference type="CDD" id="cd07197">
    <property type="entry name" value="nitrilase"/>
    <property type="match status" value="1"/>
</dbReference>
<dbReference type="RefSeq" id="WP_345105903.1">
    <property type="nucleotide sequence ID" value="NZ_BAABCV010000010.1"/>
</dbReference>
<evidence type="ECO:0000259" key="2">
    <source>
        <dbReference type="PROSITE" id="PS50263"/>
    </source>
</evidence>
<evidence type="ECO:0000256" key="1">
    <source>
        <dbReference type="ARBA" id="ARBA00022801"/>
    </source>
</evidence>
<keyword evidence="1" id="KW-0378">Hydrolase</keyword>
<name>A0ABP7X233_9SPHI</name>
<evidence type="ECO:0000313" key="3">
    <source>
        <dbReference type="EMBL" id="GAA4101907.1"/>
    </source>
</evidence>
<comment type="caution">
    <text evidence="3">The sequence shown here is derived from an EMBL/GenBank/DDBJ whole genome shotgun (WGS) entry which is preliminary data.</text>
</comment>
<accession>A0ABP7X233</accession>
<protein>
    <recommendedName>
        <fullName evidence="2">CN hydrolase domain-containing protein</fullName>
    </recommendedName>
</protein>
<gene>
    <name evidence="3" type="ORF">GCM10022392_28560</name>
</gene>
<organism evidence="3 4">
    <name type="scientific">Mucilaginibacter panaciglaebae</name>
    <dbReference type="NCBI Taxonomy" id="502331"/>
    <lineage>
        <taxon>Bacteria</taxon>
        <taxon>Pseudomonadati</taxon>
        <taxon>Bacteroidota</taxon>
        <taxon>Sphingobacteriia</taxon>
        <taxon>Sphingobacteriales</taxon>
        <taxon>Sphingobacteriaceae</taxon>
        <taxon>Mucilaginibacter</taxon>
    </lineage>
</organism>
<dbReference type="PANTHER" id="PTHR43674:SF2">
    <property type="entry name" value="BETA-UREIDOPROPIONASE"/>
    <property type="match status" value="1"/>
</dbReference>
<dbReference type="EMBL" id="BAABCV010000010">
    <property type="protein sequence ID" value="GAA4101907.1"/>
    <property type="molecule type" value="Genomic_DNA"/>
</dbReference>
<reference evidence="4" key="1">
    <citation type="journal article" date="2019" name="Int. J. Syst. Evol. Microbiol.">
        <title>The Global Catalogue of Microorganisms (GCM) 10K type strain sequencing project: providing services to taxonomists for standard genome sequencing and annotation.</title>
        <authorList>
            <consortium name="The Broad Institute Genomics Platform"/>
            <consortium name="The Broad Institute Genome Sequencing Center for Infectious Disease"/>
            <person name="Wu L."/>
            <person name="Ma J."/>
        </authorList>
    </citation>
    <scope>NUCLEOTIDE SEQUENCE [LARGE SCALE GENOMIC DNA]</scope>
    <source>
        <strain evidence="4">JCM 17085</strain>
    </source>
</reference>
<dbReference type="InterPro" id="IPR003010">
    <property type="entry name" value="C-N_Hydrolase"/>
</dbReference>
<sequence>MKIALASPSFPSSITDGLQQLEKLTKEASAKKAEIICFPESFIPGYPYAEFNVEKATEQQLQDALAKAQQMAADNGITIILPTDWYTSEGFQNVAWVISANGERQGYQPKTQLDPTEDAIWTPGTERKLFEIDGVKFGIVICHEGFRYPELVRWAAVRGAKIVFHPHCAGSDEDGTSPAEWGSINNPYYEKAMMMRSRENTIYFASVNYSFQYPDSATSVIDPEGECVAWQPYSKPGVLVVDIDLEQATGLLAKRFKGELYQ</sequence>
<dbReference type="InterPro" id="IPR036526">
    <property type="entry name" value="C-N_Hydrolase_sf"/>
</dbReference>